<reference evidence="9 10" key="1">
    <citation type="submission" date="2018-10" db="EMBL/GenBank/DDBJ databases">
        <title>Tessaracoccus antarcticuss sp. nov., isolated from sediment.</title>
        <authorList>
            <person name="Zhou L.Y."/>
            <person name="Du Z.J."/>
        </authorList>
    </citation>
    <scope>NUCLEOTIDE SEQUENCE [LARGE SCALE GENOMIC DNA]</scope>
    <source>
        <strain evidence="9 10">JDX10</strain>
    </source>
</reference>
<evidence type="ECO:0000259" key="8">
    <source>
        <dbReference type="Pfam" id="PF00482"/>
    </source>
</evidence>
<dbReference type="GO" id="GO:0005886">
    <property type="term" value="C:plasma membrane"/>
    <property type="evidence" value="ECO:0007669"/>
    <property type="project" value="UniProtKB-SubCell"/>
</dbReference>
<accession>A0A3M0G5B0</accession>
<comment type="subcellular location">
    <subcellularLocation>
        <location evidence="1">Cell membrane</location>
        <topology evidence="1">Multi-pass membrane protein</topology>
    </subcellularLocation>
</comment>
<proteinExistence type="predicted"/>
<feature type="transmembrane region" description="Helical" evidence="7">
    <location>
        <begin position="38"/>
        <end position="57"/>
    </location>
</feature>
<comment type="caution">
    <text evidence="9">The sequence shown here is derived from an EMBL/GenBank/DDBJ whole genome shotgun (WGS) entry which is preliminary data.</text>
</comment>
<keyword evidence="3 7" id="KW-0812">Transmembrane</keyword>
<evidence type="ECO:0000256" key="1">
    <source>
        <dbReference type="ARBA" id="ARBA00004651"/>
    </source>
</evidence>
<protein>
    <recommendedName>
        <fullName evidence="8">Type II secretion system protein GspF domain-containing protein</fullName>
    </recommendedName>
</protein>
<sequence>MGTDLVVDGTHDQRPTHPTLHRHHHHTRDGSVVMMTGLQLAILSGAMMATGISVLVWRLAPAPTHLGDAIARLRPGTAEITTTGQFHRPDTETRVGAWAQKHLPAGVWGTPPEHDLAILQRTRTSFYGSKIIAATIGLIIGPLLTLTAMALGVSVPFAIPVIGSIGLGAVLWLMPGAEVKDKARRARAEFSYALGAFVEMVALERLSGSGVPQALQRAADIGDSWAFQRISATLKRTEYTGHNPWDALEDLGNELNLTDLVDLADIMRLAGADGTQIYNSLRARAATMRNALLTNHIAAANRTGERIAIPVGLLVIVLAITLITPAFLRMLT</sequence>
<keyword evidence="10" id="KW-1185">Reference proteome</keyword>
<feature type="transmembrane region" description="Helical" evidence="7">
    <location>
        <begin position="307"/>
        <end position="328"/>
    </location>
</feature>
<evidence type="ECO:0000256" key="4">
    <source>
        <dbReference type="ARBA" id="ARBA00022989"/>
    </source>
</evidence>
<feature type="region of interest" description="Disordered" evidence="6">
    <location>
        <begin position="1"/>
        <end position="28"/>
    </location>
</feature>
<feature type="transmembrane region" description="Helical" evidence="7">
    <location>
        <begin position="131"/>
        <end position="151"/>
    </location>
</feature>
<dbReference type="AlphaFoldDB" id="A0A3M0G5B0"/>
<evidence type="ECO:0000256" key="2">
    <source>
        <dbReference type="ARBA" id="ARBA00022475"/>
    </source>
</evidence>
<dbReference type="InterPro" id="IPR018076">
    <property type="entry name" value="T2SS_GspF_dom"/>
</dbReference>
<keyword evidence="4 7" id="KW-1133">Transmembrane helix</keyword>
<evidence type="ECO:0000313" key="10">
    <source>
        <dbReference type="Proteomes" id="UP000275256"/>
    </source>
</evidence>
<evidence type="ECO:0000313" key="9">
    <source>
        <dbReference type="EMBL" id="RMB57033.1"/>
    </source>
</evidence>
<name>A0A3M0G5B0_9ACTN</name>
<dbReference type="Proteomes" id="UP000275256">
    <property type="component" value="Unassembled WGS sequence"/>
</dbReference>
<feature type="domain" description="Type II secretion system protein GspF" evidence="8">
    <location>
        <begin position="202"/>
        <end position="325"/>
    </location>
</feature>
<dbReference type="Pfam" id="PF00482">
    <property type="entry name" value="T2SSF"/>
    <property type="match status" value="1"/>
</dbReference>
<dbReference type="EMBL" id="REFW01000008">
    <property type="protein sequence ID" value="RMB57033.1"/>
    <property type="molecule type" value="Genomic_DNA"/>
</dbReference>
<evidence type="ECO:0000256" key="5">
    <source>
        <dbReference type="ARBA" id="ARBA00023136"/>
    </source>
</evidence>
<keyword evidence="2" id="KW-1003">Cell membrane</keyword>
<keyword evidence="5 7" id="KW-0472">Membrane</keyword>
<feature type="transmembrane region" description="Helical" evidence="7">
    <location>
        <begin position="157"/>
        <end position="177"/>
    </location>
</feature>
<evidence type="ECO:0000256" key="6">
    <source>
        <dbReference type="SAM" id="MobiDB-lite"/>
    </source>
</evidence>
<dbReference type="PANTHER" id="PTHR35007">
    <property type="entry name" value="INTEGRAL MEMBRANE PROTEIN-RELATED"/>
    <property type="match status" value="1"/>
</dbReference>
<gene>
    <name evidence="9" type="ORF">EAX62_16160</name>
</gene>
<evidence type="ECO:0000256" key="3">
    <source>
        <dbReference type="ARBA" id="ARBA00022692"/>
    </source>
</evidence>
<organism evidence="9 10">
    <name type="scientific">Tessaracoccus antarcticus</name>
    <dbReference type="NCBI Taxonomy" id="2479848"/>
    <lineage>
        <taxon>Bacteria</taxon>
        <taxon>Bacillati</taxon>
        <taxon>Actinomycetota</taxon>
        <taxon>Actinomycetes</taxon>
        <taxon>Propionibacteriales</taxon>
        <taxon>Propionibacteriaceae</taxon>
        <taxon>Tessaracoccus</taxon>
    </lineage>
</organism>
<evidence type="ECO:0000256" key="7">
    <source>
        <dbReference type="SAM" id="Phobius"/>
    </source>
</evidence>
<dbReference type="PANTHER" id="PTHR35007:SF1">
    <property type="entry name" value="PILUS ASSEMBLY PROTEIN"/>
    <property type="match status" value="1"/>
</dbReference>